<dbReference type="KEGG" id="scq:SCULI_v1c07220"/>
<protein>
    <recommendedName>
        <fullName evidence="4">Lipoprotein</fullName>
    </recommendedName>
</protein>
<evidence type="ECO:0000313" key="3">
    <source>
        <dbReference type="Proteomes" id="UP000019267"/>
    </source>
</evidence>
<feature type="chain" id="PRO_5004877184" description="Lipoprotein" evidence="1">
    <location>
        <begin position="18"/>
        <end position="789"/>
    </location>
</feature>
<keyword evidence="3" id="KW-1185">Reference proteome</keyword>
<dbReference type="OrthoDB" id="387726at2"/>
<evidence type="ECO:0000256" key="1">
    <source>
        <dbReference type="SAM" id="SignalP"/>
    </source>
</evidence>
<feature type="signal peptide" evidence="1">
    <location>
        <begin position="1"/>
        <end position="17"/>
    </location>
</feature>
<name>W6A7E2_9MOLU</name>
<reference evidence="2 3" key="1">
    <citation type="journal article" date="2014" name="Genome Biol. Evol.">
        <title>Molecular evolution of the substrate utilization strategies and putative virulence factors in mosquito-associated Spiroplasma species.</title>
        <authorList>
            <person name="Chang T.H."/>
            <person name="Lo W.S."/>
            <person name="Ku C."/>
            <person name="Chen L.L."/>
            <person name="Kuo C.H."/>
        </authorList>
    </citation>
    <scope>NUCLEOTIDE SEQUENCE [LARGE SCALE GENOMIC DNA]</scope>
    <source>
        <strain evidence="2">AES-1</strain>
    </source>
</reference>
<proteinExistence type="predicted"/>
<keyword evidence="1" id="KW-0732">Signal</keyword>
<dbReference type="HOGENOM" id="CLU_367973_0_0_14"/>
<evidence type="ECO:0000313" key="2">
    <source>
        <dbReference type="EMBL" id="AHI53063.1"/>
    </source>
</evidence>
<organism evidence="2 3">
    <name type="scientific">Spiroplasma culicicola AES-1</name>
    <dbReference type="NCBI Taxonomy" id="1276246"/>
    <lineage>
        <taxon>Bacteria</taxon>
        <taxon>Bacillati</taxon>
        <taxon>Mycoplasmatota</taxon>
        <taxon>Mollicutes</taxon>
        <taxon>Entomoplasmatales</taxon>
        <taxon>Spiroplasmataceae</taxon>
        <taxon>Spiroplasma</taxon>
    </lineage>
</organism>
<gene>
    <name evidence="2" type="ORF">SCULI_v1c07220</name>
</gene>
<dbReference type="PATRIC" id="fig|1276246.3.peg.720"/>
<evidence type="ECO:0008006" key="4">
    <source>
        <dbReference type="Google" id="ProtNLM"/>
    </source>
</evidence>
<accession>W6A7E2</accession>
<dbReference type="RefSeq" id="WP_025363293.1">
    <property type="nucleotide sequence ID" value="NZ_CP006681.1"/>
</dbReference>
<dbReference type="PROSITE" id="PS51257">
    <property type="entry name" value="PROKAR_LIPOPROTEIN"/>
    <property type="match status" value="1"/>
</dbReference>
<sequence length="789" mass="88957">MKKLLNLLMISSLVASSTSVVVSCRGGAGMSVDYTDQEKMLAITTLNTQKLKDSAVKLGGNISKDQVESLLKLLGINTEGSSSARAVMTASVKAYIMANQLLSQISAKVPGYGWINSKLQWQSQRWGFAQLFSEDTEKAQQAMGKNASGWLKNENEWSLSVTFLNEDLIGWNGRGNPKYARVNINKKIDVDLDGNVVLENSVPEAVHRTDPTMTVSALTPVEQSTHEQTKGRGYVYQGFVNSSSLIDLDGIYDPNDTSIPGSIFSYTPSATDFVNNLLLDSDIENDILIQDKDIIESALNDLLLEEPIYLSEGMNIAHIDVKLKNRIFAALFTGLLDRKNPERGFTEEDLIYANSIMPSYWSQIMSKIKQILNAGYLNDTENAELKEIESTFSQYRSIDLEELGLGLTRAQIDEVYEKLLKVIRWSHNDKAINTGEMSFAVGSLRMNVYKRVPSINGGGNGESSLINLNNVDAYRNFGFNGTSQLVVNYYNQIMPEEEASKLSYDPDGAKNPLNGDEEFISDKGFKNVFFKPRFETLLQEYNLTHNQTLVDNNLVFETPNGTNTLTVEPFDLDEIKNIDDIDSDIWYENAGFYRPGNSHDDWRIAELINYILQSSKKQLIDLFNPEPTNSGKIKQNNIGNYDISTKYLIDGVYDNWNILPKVTDWEQKDDDIAFYELLSKDYQPFHITDSIKDGGSSTLRQNIYLNGLISQQNSYSPELRIMRGNVSTYGEILDTLAHDQWWKSSNYNSDVSQIYLYLNLGSDLNTVNAFKAYWDRHVRNNYSNPDHLA</sequence>
<dbReference type="EMBL" id="CP006681">
    <property type="protein sequence ID" value="AHI53063.1"/>
    <property type="molecule type" value="Genomic_DNA"/>
</dbReference>
<dbReference type="AlphaFoldDB" id="W6A7E2"/>
<dbReference type="Proteomes" id="UP000019267">
    <property type="component" value="Chromosome"/>
</dbReference>